<dbReference type="RefSeq" id="WP_090472052.1">
    <property type="nucleotide sequence ID" value="NZ_FPBT01000033.1"/>
</dbReference>
<dbReference type="Proteomes" id="UP000198817">
    <property type="component" value="Unassembled WGS sequence"/>
</dbReference>
<evidence type="ECO:0000313" key="1">
    <source>
        <dbReference type="EMBL" id="SFU68754.1"/>
    </source>
</evidence>
<gene>
    <name evidence="1" type="ORF">SAMN05216508_13317</name>
</gene>
<evidence type="ECO:0000313" key="2">
    <source>
        <dbReference type="Proteomes" id="UP000198817"/>
    </source>
</evidence>
<proteinExistence type="predicted"/>
<accession>A0A1I7I7C2</accession>
<keyword evidence="2" id="KW-1185">Reference proteome</keyword>
<protein>
    <submittedName>
        <fullName evidence="1">Uncharacterized protein</fullName>
    </submittedName>
</protein>
<reference evidence="1 2" key="1">
    <citation type="submission" date="2016-10" db="EMBL/GenBank/DDBJ databases">
        <authorList>
            <person name="de Groot N.N."/>
        </authorList>
    </citation>
    <scope>NUCLEOTIDE SEQUENCE [LARGE SCALE GENOMIC DNA]</scope>
    <source>
        <strain evidence="1 2">KHGC13</strain>
    </source>
</reference>
<dbReference type="OrthoDB" id="1773750at2"/>
<dbReference type="EMBL" id="FPBT01000033">
    <property type="protein sequence ID" value="SFU68754.1"/>
    <property type="molecule type" value="Genomic_DNA"/>
</dbReference>
<organism evidence="1 2">
    <name type="scientific">Eubacterium pyruvativorans</name>
    <dbReference type="NCBI Taxonomy" id="155865"/>
    <lineage>
        <taxon>Bacteria</taxon>
        <taxon>Bacillati</taxon>
        <taxon>Bacillota</taxon>
        <taxon>Clostridia</taxon>
        <taxon>Eubacteriales</taxon>
        <taxon>Eubacteriaceae</taxon>
        <taxon>Eubacterium</taxon>
    </lineage>
</organism>
<dbReference type="STRING" id="155865.SAMN05216515_1537"/>
<name>A0A1I7I7C2_9FIRM</name>
<sequence length="143" mass="15888">MATTKETMKIIAMGLGETGARETESCAGCPLVDALARRAAEHFTEMTEEMDEETVLEIVRKLETAACSDEPDAMITLLGRIFRQNGMESAAAEMEALDYCISEVPDACDAFADSFFDDGYVDWYCVEGWLRDMFPSKDQKLLS</sequence>
<dbReference type="AlphaFoldDB" id="A0A1I7I7C2"/>